<evidence type="ECO:0000313" key="2">
    <source>
        <dbReference type="Proteomes" id="UP000321816"/>
    </source>
</evidence>
<accession>A0AAJ8LR94</accession>
<name>A0AAJ8LR94_9BACI</name>
<proteinExistence type="predicted"/>
<reference evidence="1 2" key="1">
    <citation type="submission" date="2024-01" db="EMBL/GenBank/DDBJ databases">
        <title>Complete Genome Sequence of Alkalicoccus halolimnae BZ-SZ-XJ29T, a Moderately Halophilic Bacterium Isolated from a Salt Lake.</title>
        <authorList>
            <person name="Zhao B."/>
        </authorList>
    </citation>
    <scope>NUCLEOTIDE SEQUENCE [LARGE SCALE GENOMIC DNA]</scope>
    <source>
        <strain evidence="1 2">BZ-SZ-XJ29</strain>
    </source>
</reference>
<protein>
    <submittedName>
        <fullName evidence="1">Uncharacterized protein</fullName>
    </submittedName>
</protein>
<sequence>MGELKRSGNRRTPVEEGDWKIPQGVSLRKLEISSTASLPG</sequence>
<dbReference type="EMBL" id="CP144914">
    <property type="protein sequence ID" value="WWD79753.1"/>
    <property type="molecule type" value="Genomic_DNA"/>
</dbReference>
<dbReference type="KEGG" id="ahal:FTX54_015370"/>
<dbReference type="Proteomes" id="UP000321816">
    <property type="component" value="Chromosome"/>
</dbReference>
<dbReference type="AlphaFoldDB" id="A0AAJ8LR94"/>
<keyword evidence="2" id="KW-1185">Reference proteome</keyword>
<dbReference type="RefSeq" id="WP_281285208.1">
    <property type="nucleotide sequence ID" value="NZ_CP144914.1"/>
</dbReference>
<gene>
    <name evidence="1" type="ORF">FTX54_015370</name>
</gene>
<organism evidence="1 2">
    <name type="scientific">Alkalicoccus halolimnae</name>
    <dbReference type="NCBI Taxonomy" id="1667239"/>
    <lineage>
        <taxon>Bacteria</taxon>
        <taxon>Bacillati</taxon>
        <taxon>Bacillota</taxon>
        <taxon>Bacilli</taxon>
        <taxon>Bacillales</taxon>
        <taxon>Bacillaceae</taxon>
        <taxon>Alkalicoccus</taxon>
    </lineage>
</organism>
<evidence type="ECO:0000313" key="1">
    <source>
        <dbReference type="EMBL" id="WWD79753.1"/>
    </source>
</evidence>